<feature type="domain" description="Transglutaminase-like" evidence="1">
    <location>
        <begin position="418"/>
        <end position="480"/>
    </location>
</feature>
<dbReference type="Proteomes" id="UP000593915">
    <property type="component" value="Chromosome"/>
</dbReference>
<dbReference type="Gene3D" id="3.10.620.30">
    <property type="match status" value="1"/>
</dbReference>
<proteinExistence type="predicted"/>
<dbReference type="AlphaFoldDB" id="A0A7S7AWL6"/>
<name>A0A7S7AWL6_9SPIR</name>
<dbReference type="InterPro" id="IPR002931">
    <property type="entry name" value="Transglutaminase-like"/>
</dbReference>
<reference evidence="2 3" key="1">
    <citation type="submission" date="2020-09" db="EMBL/GenBank/DDBJ databases">
        <title>Characterization of Treponema spp. from bovine digital dermatitis in Korea.</title>
        <authorList>
            <person name="Espiritu H.M."/>
            <person name="Cho Y.I."/>
            <person name="Mamuad L."/>
        </authorList>
    </citation>
    <scope>NUCLEOTIDE SEQUENCE [LARGE SCALE GENOMIC DNA]</scope>
    <source>
        <strain evidence="2 3">KS1</strain>
    </source>
</reference>
<evidence type="ECO:0000313" key="2">
    <source>
        <dbReference type="EMBL" id="QOW60859.1"/>
    </source>
</evidence>
<dbReference type="Pfam" id="PF01841">
    <property type="entry name" value="Transglut_core"/>
    <property type="match status" value="1"/>
</dbReference>
<dbReference type="Pfam" id="PF01833">
    <property type="entry name" value="TIG"/>
    <property type="match status" value="1"/>
</dbReference>
<dbReference type="SMART" id="SM00460">
    <property type="entry name" value="TGc"/>
    <property type="match status" value="1"/>
</dbReference>
<dbReference type="SUPFAM" id="SSF81296">
    <property type="entry name" value="E set domains"/>
    <property type="match status" value="1"/>
</dbReference>
<dbReference type="InterPro" id="IPR013783">
    <property type="entry name" value="Ig-like_fold"/>
</dbReference>
<dbReference type="InterPro" id="IPR014756">
    <property type="entry name" value="Ig_E-set"/>
</dbReference>
<evidence type="ECO:0000313" key="3">
    <source>
        <dbReference type="Proteomes" id="UP000593915"/>
    </source>
</evidence>
<accession>A0A7S7AWL6</accession>
<gene>
    <name evidence="2" type="ORF">IFE08_00030</name>
</gene>
<dbReference type="PANTHER" id="PTHR38339">
    <property type="entry name" value="TRANSGLUTAMINASE DOMAIN PROTEIN"/>
    <property type="match status" value="1"/>
</dbReference>
<dbReference type="InterPro" id="IPR038765">
    <property type="entry name" value="Papain-like_cys_pep_sf"/>
</dbReference>
<protein>
    <submittedName>
        <fullName evidence="2">IPT/TIG domain-containing protein</fullName>
    </submittedName>
</protein>
<organism evidence="2 3">
    <name type="scientific">Treponema pedis</name>
    <dbReference type="NCBI Taxonomy" id="409322"/>
    <lineage>
        <taxon>Bacteria</taxon>
        <taxon>Pseudomonadati</taxon>
        <taxon>Spirochaetota</taxon>
        <taxon>Spirochaetia</taxon>
        <taxon>Spirochaetales</taxon>
        <taxon>Treponemataceae</taxon>
        <taxon>Treponema</taxon>
    </lineage>
</organism>
<dbReference type="Gene3D" id="2.60.40.10">
    <property type="entry name" value="Immunoglobulins"/>
    <property type="match status" value="2"/>
</dbReference>
<evidence type="ECO:0000259" key="1">
    <source>
        <dbReference type="SMART" id="SM00460"/>
    </source>
</evidence>
<sequence>MSNKFFYLFKKFFIFRFFIFLLTLGSIAAGILFIVSFTVRMPVITSVLPQVVESGSIIKIEGKHFGNKFNSSWVQIGDSIIQSENCDLWTEDKIEFKFPEYQSAGLLYVVVQNKKSNPSFLAAASEIPVIADRFILSEVPSINALSKDFAEVGSIIKIIGENFGGSRGNSQVMFIPNFTPDMISKIEKGEDVGASFCSNSDFDFITWTNEELQIRVPDGADSGAIAVLTSKGLSNAVPFRLKNRLGTKTRANKKNLVVAAEVDVSNIRAEEKNTLFLKVPLPVETYSQRGIEILSINPAPFVKNYQGASIHQYENSGSSTRLHIRQEYSVNSYEVTTKINPVNVRVGQKQNTALYNAYAIATEFIPANNEVIQKTAESIVQNEKNPYNKVKRIYNYLLNNLDIIPSSPLNSGSSPVNALTEKRADTYDAAILFVSLVRACGIPAQPVAGIIVDVSQTSYSHWWAEFYLEGFGWVPVDVGMAKAIPFDMGIPQKENWYFGNIDAFRVAFSYGKTLQTPMASNSKTAAKERSYSFSSSMEEFLGIVSYNSVWKVPKVIAVY</sequence>
<dbReference type="RefSeq" id="WP_020964565.1">
    <property type="nucleotide sequence ID" value="NZ_CP045670.1"/>
</dbReference>
<dbReference type="PANTHER" id="PTHR38339:SF1">
    <property type="entry name" value="TRANSGLUTAMINASE-LIKE DOMAIN-CONTAINING PROTEIN"/>
    <property type="match status" value="1"/>
</dbReference>
<dbReference type="InterPro" id="IPR002909">
    <property type="entry name" value="IPT_dom"/>
</dbReference>
<dbReference type="GeneID" id="301089430"/>
<dbReference type="SUPFAM" id="SSF54001">
    <property type="entry name" value="Cysteine proteinases"/>
    <property type="match status" value="1"/>
</dbReference>
<dbReference type="EMBL" id="CP061839">
    <property type="protein sequence ID" value="QOW60859.1"/>
    <property type="molecule type" value="Genomic_DNA"/>
</dbReference>